<dbReference type="EMBL" id="KQ242485">
    <property type="protein sequence ID" value="KNC78458.1"/>
    <property type="molecule type" value="Genomic_DNA"/>
</dbReference>
<protein>
    <submittedName>
        <fullName evidence="1">Uncharacterized protein</fullName>
    </submittedName>
</protein>
<proteinExistence type="predicted"/>
<gene>
    <name evidence="1" type="ORF">SARC_09110</name>
</gene>
<organism evidence="1 2">
    <name type="scientific">Sphaeroforma arctica JP610</name>
    <dbReference type="NCBI Taxonomy" id="667725"/>
    <lineage>
        <taxon>Eukaryota</taxon>
        <taxon>Ichthyosporea</taxon>
        <taxon>Ichthyophonida</taxon>
        <taxon>Sphaeroforma</taxon>
    </lineage>
</organism>
<evidence type="ECO:0000313" key="1">
    <source>
        <dbReference type="EMBL" id="KNC78458.1"/>
    </source>
</evidence>
<reference evidence="1 2" key="1">
    <citation type="submission" date="2011-02" db="EMBL/GenBank/DDBJ databases">
        <title>The Genome Sequence of Sphaeroforma arctica JP610.</title>
        <authorList>
            <consortium name="The Broad Institute Genome Sequencing Platform"/>
            <person name="Russ C."/>
            <person name="Cuomo C."/>
            <person name="Young S.K."/>
            <person name="Zeng Q."/>
            <person name="Gargeya S."/>
            <person name="Alvarado L."/>
            <person name="Berlin A."/>
            <person name="Chapman S.B."/>
            <person name="Chen Z."/>
            <person name="Freedman E."/>
            <person name="Gellesch M."/>
            <person name="Goldberg J."/>
            <person name="Griggs A."/>
            <person name="Gujja S."/>
            <person name="Heilman E."/>
            <person name="Heiman D."/>
            <person name="Howarth C."/>
            <person name="Mehta T."/>
            <person name="Neiman D."/>
            <person name="Pearson M."/>
            <person name="Roberts A."/>
            <person name="Saif S."/>
            <person name="Shea T."/>
            <person name="Shenoy N."/>
            <person name="Sisk P."/>
            <person name="Stolte C."/>
            <person name="Sykes S."/>
            <person name="White J."/>
            <person name="Yandava C."/>
            <person name="Burger G."/>
            <person name="Gray M.W."/>
            <person name="Holland P.W.H."/>
            <person name="King N."/>
            <person name="Lang F.B.F."/>
            <person name="Roger A.J."/>
            <person name="Ruiz-Trillo I."/>
            <person name="Haas B."/>
            <person name="Nusbaum C."/>
            <person name="Birren B."/>
        </authorList>
    </citation>
    <scope>NUCLEOTIDE SEQUENCE [LARGE SCALE GENOMIC DNA]</scope>
    <source>
        <strain evidence="1 2">JP610</strain>
    </source>
</reference>
<dbReference type="Proteomes" id="UP000054560">
    <property type="component" value="Unassembled WGS sequence"/>
</dbReference>
<dbReference type="GeneID" id="25909614"/>
<name>A0A0L0FR27_9EUKA</name>
<dbReference type="AlphaFoldDB" id="A0A0L0FR27"/>
<keyword evidence="2" id="KW-1185">Reference proteome</keyword>
<accession>A0A0L0FR27</accession>
<sequence length="123" mass="14292">MSEIHACVSTNAINDVNQNVHSRMYDDSCHTQRISYNMVTKNCEELESALFDRDMDIEELKQNLDDTKVHTHELDQEITHLREQVVEESDAIDRMAHAAQDRMVGRTQLNTQFKELETQKATL</sequence>
<dbReference type="RefSeq" id="XP_014152360.1">
    <property type="nucleotide sequence ID" value="XM_014296885.1"/>
</dbReference>
<evidence type="ECO:0000313" key="2">
    <source>
        <dbReference type="Proteomes" id="UP000054560"/>
    </source>
</evidence>